<dbReference type="EMBL" id="AP023086">
    <property type="protein sequence ID" value="BCD96590.1"/>
    <property type="molecule type" value="Genomic_DNA"/>
</dbReference>
<keyword evidence="4" id="KW-1185">Reference proteome</keyword>
<organism evidence="3 4">
    <name type="scientific">Marinagarivorans cellulosilyticus</name>
    <dbReference type="NCBI Taxonomy" id="2721545"/>
    <lineage>
        <taxon>Bacteria</taxon>
        <taxon>Pseudomonadati</taxon>
        <taxon>Pseudomonadota</taxon>
        <taxon>Gammaproteobacteria</taxon>
        <taxon>Cellvibrionales</taxon>
        <taxon>Cellvibrionaceae</taxon>
        <taxon>Marinagarivorans</taxon>
    </lineage>
</organism>
<dbReference type="PANTHER" id="PTHR43597">
    <property type="entry name" value="SULFUR ACCEPTOR PROTEIN CSDE"/>
    <property type="match status" value="1"/>
</dbReference>
<evidence type="ECO:0000313" key="3">
    <source>
        <dbReference type="EMBL" id="BCD96590.1"/>
    </source>
</evidence>
<comment type="similarity">
    <text evidence="1">Belongs to the SufE family.</text>
</comment>
<dbReference type="KEGG" id="marq:MARGE09_P0790"/>
<dbReference type="Pfam" id="PF02657">
    <property type="entry name" value="SufE"/>
    <property type="match status" value="1"/>
</dbReference>
<evidence type="ECO:0000313" key="4">
    <source>
        <dbReference type="Proteomes" id="UP001320119"/>
    </source>
</evidence>
<dbReference type="RefSeq" id="WP_236986084.1">
    <property type="nucleotide sequence ID" value="NZ_AP023086.1"/>
</dbReference>
<accession>A0AAN1WFJ5</accession>
<sequence>MTIELANAAPTAFGVTISAEDILDSLSFFDTWEERYKYIIDLGKEIPAMDAALKTDDQLIRGCQSQVWIQEYIFEGRLCFLVDSDAFIVKGLLGVVLAAYNNKAPSEIIAFDIDQYFEALGLLKHLSPTRGSGMRAMVARIQEVAKGA</sequence>
<dbReference type="InterPro" id="IPR003808">
    <property type="entry name" value="Fe-S_metab-assoc_dom"/>
</dbReference>
<evidence type="ECO:0000256" key="1">
    <source>
        <dbReference type="ARBA" id="ARBA00010282"/>
    </source>
</evidence>
<dbReference type="SUPFAM" id="SSF82649">
    <property type="entry name" value="SufE/NifU"/>
    <property type="match status" value="1"/>
</dbReference>
<protein>
    <submittedName>
        <fullName evidence="3">Cysteine desulfuration protein SufE</fullName>
    </submittedName>
</protein>
<gene>
    <name evidence="3" type="ORF">MARGE09_P0790</name>
</gene>
<dbReference type="Proteomes" id="UP001320119">
    <property type="component" value="Chromosome"/>
</dbReference>
<evidence type="ECO:0000259" key="2">
    <source>
        <dbReference type="Pfam" id="PF02657"/>
    </source>
</evidence>
<proteinExistence type="inferred from homology"/>
<dbReference type="Gene3D" id="3.90.1010.10">
    <property type="match status" value="1"/>
</dbReference>
<reference evidence="3 4" key="1">
    <citation type="journal article" date="2022" name="IScience">
        <title>An ultrasensitive nanofiber-based assay for enzymatic hydrolysis and deep-sea microbial degradation of cellulose.</title>
        <authorList>
            <person name="Tsudome M."/>
            <person name="Tachioka M."/>
            <person name="Miyazaki M."/>
            <person name="Uchimura K."/>
            <person name="Tsuda M."/>
            <person name="Takaki Y."/>
            <person name="Deguchi S."/>
        </authorList>
    </citation>
    <scope>NUCLEOTIDE SEQUENCE [LARGE SCALE GENOMIC DNA]</scope>
    <source>
        <strain evidence="3 4">GE09</strain>
    </source>
</reference>
<dbReference type="PANTHER" id="PTHR43597:SF5">
    <property type="entry name" value="SUFE-LIKE PROTEIN 2, CHLOROPLASTIC"/>
    <property type="match status" value="1"/>
</dbReference>
<dbReference type="AlphaFoldDB" id="A0AAN1WFJ5"/>
<name>A0AAN1WFJ5_9GAMM</name>
<feature type="domain" description="Fe-S metabolism associated" evidence="2">
    <location>
        <begin position="24"/>
        <end position="143"/>
    </location>
</feature>